<evidence type="ECO:0000313" key="2">
    <source>
        <dbReference type="Proteomes" id="UP000054359"/>
    </source>
</evidence>
<dbReference type="GO" id="GO:0005509">
    <property type="term" value="F:calcium ion binding"/>
    <property type="evidence" value="ECO:0007669"/>
    <property type="project" value="InterPro"/>
</dbReference>
<evidence type="ECO:0000313" key="1">
    <source>
        <dbReference type="EMBL" id="KFM71780.1"/>
    </source>
</evidence>
<dbReference type="SUPFAM" id="SSF49313">
    <property type="entry name" value="Cadherin-like"/>
    <property type="match status" value="1"/>
</dbReference>
<name>A0A087U341_STEMI</name>
<dbReference type="AlphaFoldDB" id="A0A087U341"/>
<dbReference type="InterPro" id="IPR015919">
    <property type="entry name" value="Cadherin-like_sf"/>
</dbReference>
<dbReference type="Proteomes" id="UP000054359">
    <property type="component" value="Unassembled WGS sequence"/>
</dbReference>
<dbReference type="GO" id="GO:0016020">
    <property type="term" value="C:membrane"/>
    <property type="evidence" value="ECO:0007669"/>
    <property type="project" value="InterPro"/>
</dbReference>
<sequence>MTIGTTILKIHATDNDDSFSSAVDYALYKSNNSVISELFGITHDTGE</sequence>
<accession>A0A087U341</accession>
<organism evidence="1 2">
    <name type="scientific">Stegodyphus mimosarum</name>
    <name type="common">African social velvet spider</name>
    <dbReference type="NCBI Taxonomy" id="407821"/>
    <lineage>
        <taxon>Eukaryota</taxon>
        <taxon>Metazoa</taxon>
        <taxon>Ecdysozoa</taxon>
        <taxon>Arthropoda</taxon>
        <taxon>Chelicerata</taxon>
        <taxon>Arachnida</taxon>
        <taxon>Araneae</taxon>
        <taxon>Araneomorphae</taxon>
        <taxon>Entelegynae</taxon>
        <taxon>Eresoidea</taxon>
        <taxon>Eresidae</taxon>
        <taxon>Stegodyphus</taxon>
    </lineage>
</organism>
<keyword evidence="2" id="KW-1185">Reference proteome</keyword>
<reference evidence="1 2" key="1">
    <citation type="submission" date="2013-11" db="EMBL/GenBank/DDBJ databases">
        <title>Genome sequencing of Stegodyphus mimosarum.</title>
        <authorList>
            <person name="Bechsgaard J."/>
        </authorList>
    </citation>
    <scope>NUCLEOTIDE SEQUENCE [LARGE SCALE GENOMIC DNA]</scope>
</reference>
<gene>
    <name evidence="1" type="ORF">X975_01967</name>
</gene>
<dbReference type="EMBL" id="KK117929">
    <property type="protein sequence ID" value="KFM71780.1"/>
    <property type="molecule type" value="Genomic_DNA"/>
</dbReference>
<dbReference type="Gene3D" id="2.60.40.60">
    <property type="entry name" value="Cadherins"/>
    <property type="match status" value="1"/>
</dbReference>
<proteinExistence type="predicted"/>
<protein>
    <submittedName>
        <fullName evidence="1">Uncharacterized protein</fullName>
    </submittedName>
</protein>
<feature type="non-terminal residue" evidence="1">
    <location>
        <position position="47"/>
    </location>
</feature>